<dbReference type="EMBL" id="PCDP01000033">
    <property type="protein sequence ID" value="PZM14523.1"/>
    <property type="molecule type" value="Genomic_DNA"/>
</dbReference>
<dbReference type="OrthoDB" id="9779263at2"/>
<gene>
    <name evidence="3" type="ORF">CPY51_10765</name>
</gene>
<dbReference type="CDD" id="cd04182">
    <property type="entry name" value="GT_2_like_f"/>
    <property type="match status" value="1"/>
</dbReference>
<dbReference type="GO" id="GO:0016779">
    <property type="term" value="F:nucleotidyltransferase activity"/>
    <property type="evidence" value="ECO:0007669"/>
    <property type="project" value="UniProtKB-ARBA"/>
</dbReference>
<dbReference type="Proteomes" id="UP000248925">
    <property type="component" value="Unassembled WGS sequence"/>
</dbReference>
<dbReference type="InterPro" id="IPR029044">
    <property type="entry name" value="Nucleotide-diphossugar_trans"/>
</dbReference>
<protein>
    <submittedName>
        <fullName evidence="3">Molybdopterin-guanine dinucleotide biosynthesis protein MobA</fullName>
    </submittedName>
</protein>
<dbReference type="SUPFAM" id="SSF53448">
    <property type="entry name" value="Nucleotide-diphospho-sugar transferases"/>
    <property type="match status" value="1"/>
</dbReference>
<dbReference type="Pfam" id="PF12804">
    <property type="entry name" value="NTP_transf_3"/>
    <property type="match status" value="1"/>
</dbReference>
<name>A0A2W4EUT1_9HYPH</name>
<dbReference type="AlphaFoldDB" id="A0A2W4EUT1"/>
<evidence type="ECO:0000256" key="1">
    <source>
        <dbReference type="ARBA" id="ARBA00022842"/>
    </source>
</evidence>
<dbReference type="PANTHER" id="PTHR43777:SF1">
    <property type="entry name" value="MOLYBDENUM COFACTOR CYTIDYLYLTRANSFERASE"/>
    <property type="match status" value="1"/>
</dbReference>
<keyword evidence="1" id="KW-0460">Magnesium</keyword>
<dbReference type="PANTHER" id="PTHR43777">
    <property type="entry name" value="MOLYBDENUM COFACTOR CYTIDYLYLTRANSFERASE"/>
    <property type="match status" value="1"/>
</dbReference>
<accession>A0A2W4EUT1</accession>
<evidence type="ECO:0000259" key="2">
    <source>
        <dbReference type="Pfam" id="PF12804"/>
    </source>
</evidence>
<dbReference type="Gene3D" id="3.90.550.10">
    <property type="entry name" value="Spore Coat Polysaccharide Biosynthesis Protein SpsA, Chain A"/>
    <property type="match status" value="1"/>
</dbReference>
<organism evidence="3 4">
    <name type="scientific">Rhizobium tubonense</name>
    <dbReference type="NCBI Taxonomy" id="484088"/>
    <lineage>
        <taxon>Bacteria</taxon>
        <taxon>Pseudomonadati</taxon>
        <taxon>Pseudomonadota</taxon>
        <taxon>Alphaproteobacteria</taxon>
        <taxon>Hyphomicrobiales</taxon>
        <taxon>Rhizobiaceae</taxon>
        <taxon>Rhizobium/Agrobacterium group</taxon>
        <taxon>Rhizobium</taxon>
    </lineage>
</organism>
<evidence type="ECO:0000313" key="4">
    <source>
        <dbReference type="Proteomes" id="UP000248925"/>
    </source>
</evidence>
<comment type="caution">
    <text evidence="3">The sequence shown here is derived from an EMBL/GenBank/DDBJ whole genome shotgun (WGS) entry which is preliminary data.</text>
</comment>
<proteinExistence type="predicted"/>
<feature type="domain" description="MobA-like NTP transferase" evidence="2">
    <location>
        <begin position="18"/>
        <end position="181"/>
    </location>
</feature>
<dbReference type="InterPro" id="IPR025877">
    <property type="entry name" value="MobA-like_NTP_Trfase"/>
</dbReference>
<keyword evidence="4" id="KW-1185">Reference proteome</keyword>
<sequence>MGCWRSIMTVANDITVAVVLLAAGRSTRMGEAGQHKLLAEFDGMPLVRRSAQVAIASSATSTTVVTGYRSDEIERVLSSLPLHLVENPEYASGMASSLIAGVSTKAAGEADGVMIMLADMPAITVDNLAALIVAFQGAQGQAIVRAVSHGQRGNPVILPRTILPKILELNGDVGARSIIEASGLPVIDVEIGQAALIDVDTPEQVITAGGRLDG</sequence>
<reference evidence="3 4" key="1">
    <citation type="journal article" date="2018" name="Sci. Rep.">
        <title>Rhizobium tumorigenes sp. nov., a novel plant tumorigenic bacterium isolated from cane gall tumors on thornless blackberry.</title>
        <authorList>
            <person name="Kuzmanovi N."/>
            <person name="Smalla K."/>
            <person name="Gronow S."/>
            <person name="PuBawska J."/>
        </authorList>
    </citation>
    <scope>NUCLEOTIDE SEQUENCE [LARGE SCALE GENOMIC DNA]</scope>
    <source>
        <strain evidence="3 4">CCBAU 85046</strain>
    </source>
</reference>
<evidence type="ECO:0000313" key="3">
    <source>
        <dbReference type="EMBL" id="PZM14523.1"/>
    </source>
</evidence>